<evidence type="ECO:0000256" key="5">
    <source>
        <dbReference type="SAM" id="MobiDB-lite"/>
    </source>
</evidence>
<keyword evidence="6" id="KW-1133">Transmembrane helix</keyword>
<sequence>MPGCCVPEYRNRSKDGYRLFSVPAGKNDDQRSKLLDFINRRAPARAQVHFNDDQFKMNRADNRKLLKKSALPTGSLRGNSSPSNLGGETSASAEVISSKKGNISFSSPSFFLDCSQEFSVVFVLILFLYAPVCYLARGDCYVFLFSNVLK</sequence>
<evidence type="ECO:0000256" key="2">
    <source>
        <dbReference type="ARBA" id="ARBA00022771"/>
    </source>
</evidence>
<dbReference type="Proteomes" id="UP001353858">
    <property type="component" value="Unassembled WGS sequence"/>
</dbReference>
<feature type="transmembrane region" description="Helical" evidence="6">
    <location>
        <begin position="118"/>
        <end position="136"/>
    </location>
</feature>
<evidence type="ECO:0000259" key="7">
    <source>
        <dbReference type="Pfam" id="PF05485"/>
    </source>
</evidence>
<keyword evidence="3" id="KW-0862">Zinc</keyword>
<accession>A0AAN7QNZ7</accession>
<keyword evidence="6" id="KW-0472">Membrane</keyword>
<proteinExistence type="predicted"/>
<evidence type="ECO:0000256" key="1">
    <source>
        <dbReference type="ARBA" id="ARBA00022723"/>
    </source>
</evidence>
<keyword evidence="1" id="KW-0479">Metal-binding</keyword>
<dbReference type="EMBL" id="JARPUR010000001">
    <property type="protein sequence ID" value="KAK4886983.1"/>
    <property type="molecule type" value="Genomic_DNA"/>
</dbReference>
<dbReference type="InterPro" id="IPR006612">
    <property type="entry name" value="THAP_Znf"/>
</dbReference>
<keyword evidence="4" id="KW-0238">DNA-binding</keyword>
<gene>
    <name evidence="8" type="ORF">RN001_003254</name>
</gene>
<name>A0AAN7QNZ7_9COLE</name>
<organism evidence="8 9">
    <name type="scientific">Aquatica leii</name>
    <dbReference type="NCBI Taxonomy" id="1421715"/>
    <lineage>
        <taxon>Eukaryota</taxon>
        <taxon>Metazoa</taxon>
        <taxon>Ecdysozoa</taxon>
        <taxon>Arthropoda</taxon>
        <taxon>Hexapoda</taxon>
        <taxon>Insecta</taxon>
        <taxon>Pterygota</taxon>
        <taxon>Neoptera</taxon>
        <taxon>Endopterygota</taxon>
        <taxon>Coleoptera</taxon>
        <taxon>Polyphaga</taxon>
        <taxon>Elateriformia</taxon>
        <taxon>Elateroidea</taxon>
        <taxon>Lampyridae</taxon>
        <taxon>Luciolinae</taxon>
        <taxon>Aquatica</taxon>
    </lineage>
</organism>
<evidence type="ECO:0000256" key="6">
    <source>
        <dbReference type="SAM" id="Phobius"/>
    </source>
</evidence>
<evidence type="ECO:0000256" key="3">
    <source>
        <dbReference type="ARBA" id="ARBA00022833"/>
    </source>
</evidence>
<feature type="region of interest" description="Disordered" evidence="5">
    <location>
        <begin position="69"/>
        <end position="89"/>
    </location>
</feature>
<keyword evidence="2" id="KW-0863">Zinc-finger</keyword>
<feature type="compositionally biased region" description="Polar residues" evidence="5">
    <location>
        <begin position="76"/>
        <end position="89"/>
    </location>
</feature>
<protein>
    <recommendedName>
        <fullName evidence="7">THAP-type domain-containing protein</fullName>
    </recommendedName>
</protein>
<evidence type="ECO:0000313" key="8">
    <source>
        <dbReference type="EMBL" id="KAK4886983.1"/>
    </source>
</evidence>
<evidence type="ECO:0000313" key="9">
    <source>
        <dbReference type="Proteomes" id="UP001353858"/>
    </source>
</evidence>
<keyword evidence="9" id="KW-1185">Reference proteome</keyword>
<dbReference type="GO" id="GO:0003677">
    <property type="term" value="F:DNA binding"/>
    <property type="evidence" value="ECO:0007669"/>
    <property type="project" value="UniProtKB-KW"/>
</dbReference>
<comment type="caution">
    <text evidence="8">The sequence shown here is derived from an EMBL/GenBank/DDBJ whole genome shotgun (WGS) entry which is preliminary data.</text>
</comment>
<reference evidence="9" key="1">
    <citation type="submission" date="2023-01" db="EMBL/GenBank/DDBJ databases">
        <title>Key to firefly adult light organ development and bioluminescence: homeobox transcription factors regulate luciferase expression and transportation to peroxisome.</title>
        <authorList>
            <person name="Fu X."/>
        </authorList>
    </citation>
    <scope>NUCLEOTIDE SEQUENCE [LARGE SCALE GENOMIC DNA]</scope>
</reference>
<dbReference type="Pfam" id="PF05485">
    <property type="entry name" value="THAP"/>
    <property type="match status" value="1"/>
</dbReference>
<feature type="domain" description="THAP-type" evidence="7">
    <location>
        <begin position="4"/>
        <end position="73"/>
    </location>
</feature>
<evidence type="ECO:0000256" key="4">
    <source>
        <dbReference type="ARBA" id="ARBA00023125"/>
    </source>
</evidence>
<dbReference type="GO" id="GO:0008270">
    <property type="term" value="F:zinc ion binding"/>
    <property type="evidence" value="ECO:0007669"/>
    <property type="project" value="UniProtKB-KW"/>
</dbReference>
<dbReference type="AlphaFoldDB" id="A0AAN7QNZ7"/>
<keyword evidence="6" id="KW-0812">Transmembrane</keyword>